<evidence type="ECO:0000313" key="6">
    <source>
        <dbReference type="EMBL" id="KAH0921751.1"/>
    </source>
</evidence>
<feature type="region of interest" description="Disordered" evidence="4">
    <location>
        <begin position="1"/>
        <end position="65"/>
    </location>
</feature>
<keyword evidence="2" id="KW-0539">Nucleus</keyword>
<dbReference type="InterPro" id="IPR012677">
    <property type="entry name" value="Nucleotide-bd_a/b_plait_sf"/>
</dbReference>
<dbReference type="InterPro" id="IPR000504">
    <property type="entry name" value="RRM_dom"/>
</dbReference>
<dbReference type="PANTHER" id="PTHR48033">
    <property type="entry name" value="RNA-BINDING (RRM/RBD/RNP MOTIFS) FAMILY PROTEIN"/>
    <property type="match status" value="1"/>
</dbReference>
<evidence type="ECO:0000256" key="2">
    <source>
        <dbReference type="ARBA" id="ARBA00023242"/>
    </source>
</evidence>
<dbReference type="PANTHER" id="PTHR48033:SF10">
    <property type="entry name" value="RNA-BINDING PROTEIN SQUID"/>
    <property type="match status" value="1"/>
</dbReference>
<keyword evidence="3" id="KW-0694">RNA-binding</keyword>
<dbReference type="Gene3D" id="3.30.70.330">
    <property type="match status" value="2"/>
</dbReference>
<keyword evidence="7" id="KW-1185">Reference proteome</keyword>
<feature type="domain" description="RRM" evidence="5">
    <location>
        <begin position="160"/>
        <end position="238"/>
    </location>
</feature>
<dbReference type="CDD" id="cd12325">
    <property type="entry name" value="RRM1_hnRNPA_hnRNPD_like"/>
    <property type="match status" value="1"/>
</dbReference>
<proteinExistence type="predicted"/>
<dbReference type="Pfam" id="PF00076">
    <property type="entry name" value="RRM_1"/>
    <property type="match status" value="2"/>
</dbReference>
<dbReference type="SMART" id="SM00360">
    <property type="entry name" value="RRM"/>
    <property type="match status" value="2"/>
</dbReference>
<reference evidence="6 7" key="1">
    <citation type="submission" date="2021-05" db="EMBL/GenBank/DDBJ databases">
        <title>Genome Assembly of Synthetic Allotetraploid Brassica napus Reveals Homoeologous Exchanges between Subgenomes.</title>
        <authorList>
            <person name="Davis J.T."/>
        </authorList>
    </citation>
    <scope>NUCLEOTIDE SEQUENCE [LARGE SCALE GENOMIC DNA]</scope>
    <source>
        <strain evidence="7">cv. Da-Ae</strain>
        <tissue evidence="6">Seedling</tissue>
    </source>
</reference>
<evidence type="ECO:0000256" key="3">
    <source>
        <dbReference type="PROSITE-ProRule" id="PRU00176"/>
    </source>
</evidence>
<comment type="subcellular location">
    <subcellularLocation>
        <location evidence="1">Nucleus</location>
    </subcellularLocation>
</comment>
<evidence type="ECO:0000256" key="4">
    <source>
        <dbReference type="SAM" id="MobiDB-lite"/>
    </source>
</evidence>
<accession>A0ABQ8CXB5</accession>
<feature type="compositionally biased region" description="Basic and acidic residues" evidence="4">
    <location>
        <begin position="9"/>
        <end position="19"/>
    </location>
</feature>
<dbReference type="Proteomes" id="UP000824890">
    <property type="component" value="Unassembled WGS sequence"/>
</dbReference>
<evidence type="ECO:0000259" key="5">
    <source>
        <dbReference type="PROSITE" id="PS50102"/>
    </source>
</evidence>
<evidence type="ECO:0000313" key="7">
    <source>
        <dbReference type="Proteomes" id="UP000824890"/>
    </source>
</evidence>
<evidence type="ECO:0000256" key="1">
    <source>
        <dbReference type="ARBA" id="ARBA00004123"/>
    </source>
</evidence>
<sequence length="429" mass="46713">MDYNSGRGYGDDSYHRQLQEEQLPPSDYVVETVDDRSNGGASAVDTGGMQMKQSSDHRHSSSSMCSPGKLFVGGVSWETTEENFGKYFEKFGEVVDSVIMRDRMTGKPRGFGFVTFADSAVAEKVLEEEEHVIDDRKVDLKRTVPRGDRDTDIKPVSKTRKIFVGGLPPFLEEDELKKYFCVYGDIIEHQIVYDHHTGRSRGFGFVTFLAEDSVDRLFSDGKVHELGDKQVDIKRAEPKRAGRDNSFRSYGASGKYDQEDCYGGNANEDYNMYGGYGGYGGYAGNSMVNAAGFYGYGGGYGYGYGYGYGGQMFNPGYGAGGYSHMGGGYGVAAAAAYGGGRAHGDGNSGSSSGKGNGTNGLGPGRYHPYQNMIKLKTVIAQSQQDIVMHTIIFDFDADLCDHEPIGGSVALPTSQSVRDILIYYAVHKS</sequence>
<dbReference type="EMBL" id="JAGKQM010000006">
    <property type="protein sequence ID" value="KAH0921751.1"/>
    <property type="molecule type" value="Genomic_DNA"/>
</dbReference>
<name>A0ABQ8CXB5_BRANA</name>
<dbReference type="PROSITE" id="PS50102">
    <property type="entry name" value="RRM"/>
    <property type="match status" value="2"/>
</dbReference>
<dbReference type="InterPro" id="IPR035979">
    <property type="entry name" value="RBD_domain_sf"/>
</dbReference>
<organism evidence="6 7">
    <name type="scientific">Brassica napus</name>
    <name type="common">Rape</name>
    <dbReference type="NCBI Taxonomy" id="3708"/>
    <lineage>
        <taxon>Eukaryota</taxon>
        <taxon>Viridiplantae</taxon>
        <taxon>Streptophyta</taxon>
        <taxon>Embryophyta</taxon>
        <taxon>Tracheophyta</taxon>
        <taxon>Spermatophyta</taxon>
        <taxon>Magnoliopsida</taxon>
        <taxon>eudicotyledons</taxon>
        <taxon>Gunneridae</taxon>
        <taxon>Pentapetalae</taxon>
        <taxon>rosids</taxon>
        <taxon>malvids</taxon>
        <taxon>Brassicales</taxon>
        <taxon>Brassicaceae</taxon>
        <taxon>Brassiceae</taxon>
        <taxon>Brassica</taxon>
    </lineage>
</organism>
<protein>
    <recommendedName>
        <fullName evidence="5">RRM domain-containing protein</fullName>
    </recommendedName>
</protein>
<feature type="domain" description="RRM" evidence="5">
    <location>
        <begin position="68"/>
        <end position="145"/>
    </location>
</feature>
<gene>
    <name evidence="6" type="ORF">HID58_021769</name>
</gene>
<comment type="caution">
    <text evidence="6">The sequence shown here is derived from an EMBL/GenBank/DDBJ whole genome shotgun (WGS) entry which is preliminary data.</text>
</comment>
<dbReference type="SUPFAM" id="SSF54928">
    <property type="entry name" value="RNA-binding domain, RBD"/>
    <property type="match status" value="2"/>
</dbReference>